<proteinExistence type="predicted"/>
<reference evidence="3 4" key="2">
    <citation type="journal article" date="1996" name="DNA Res.">
        <title>Sequence analysis of the genome of the unicellular cyanobacterium Synechocystis sp. strain PCC6803. II. Sequence determination of the entire genome and assignment of potential protein-coding regions.</title>
        <authorList>
            <person name="Kaneko T."/>
            <person name="Sato S."/>
            <person name="Kotani H."/>
            <person name="Tanaka A."/>
            <person name="Asamizu E."/>
            <person name="Nakamura Y."/>
            <person name="Miyajima N."/>
            <person name="Hirosawa M."/>
            <person name="Sugiura M."/>
            <person name="Sasamoto S."/>
            <person name="Kimura T."/>
            <person name="Hosouchi T."/>
            <person name="Matsuno A."/>
            <person name="Muraki A."/>
            <person name="Nakazaki N."/>
            <person name="Naruo K."/>
            <person name="Okumura S."/>
            <person name="Shimpo S."/>
            <person name="Takeuchi C."/>
            <person name="Wada T."/>
            <person name="Watanabe A."/>
            <person name="Yamada M."/>
            <person name="Yasuda M."/>
            <person name="Tabata S."/>
        </authorList>
    </citation>
    <scope>NUCLEOTIDE SEQUENCE [LARGE SCALE GENOMIC DNA]</scope>
    <source>
        <strain evidence="4">ATCC 27184 / PCC 6803 / Kazusa</strain>
    </source>
</reference>
<dbReference type="EMBL" id="BA000022">
    <property type="protein sequence ID" value="BAA18792.1"/>
    <property type="molecule type" value="Genomic_DNA"/>
</dbReference>
<evidence type="ECO:0000313" key="4">
    <source>
        <dbReference type="Proteomes" id="UP000001425"/>
    </source>
</evidence>
<gene>
    <name evidence="3" type="ordered locus">ssr2786</name>
</gene>
<accession>P74674</accession>
<evidence type="ECO:0000256" key="1">
    <source>
        <dbReference type="SAM" id="MobiDB-lite"/>
    </source>
</evidence>
<evidence type="ECO:0000313" key="3">
    <source>
        <dbReference type="EMBL" id="BAA18792.1"/>
    </source>
</evidence>
<feature type="chain" id="PRO_5004161276" evidence="2">
    <location>
        <begin position="22"/>
        <end position="67"/>
    </location>
</feature>
<reference evidence="3 4" key="1">
    <citation type="journal article" date="1995" name="DNA Res.">
        <title>Sequence analysis of the genome of the unicellular cyanobacterium Synechocystis sp. strain PCC6803. I. Sequence features in the 1 Mb region from map positions 64% to 92% of the genome.</title>
        <authorList>
            <person name="Kaneko T."/>
            <person name="Tanaka A."/>
            <person name="Sato S."/>
            <person name="Kotani H."/>
            <person name="Sazuka T."/>
            <person name="Miyajima N."/>
            <person name="Sugiura M."/>
            <person name="Tabata S."/>
        </authorList>
    </citation>
    <scope>NUCLEOTIDE SEQUENCE [LARGE SCALE GENOMIC DNA]</scope>
    <source>
        <strain evidence="4">ATCC 27184 / PCC 6803 / Kazusa</strain>
    </source>
</reference>
<keyword evidence="4" id="KW-1185">Reference proteome</keyword>
<name>P74674_SYNY3</name>
<organism evidence="3 4">
    <name type="scientific">Synechocystis sp. (strain ATCC 27184 / PCC 6803 / Kazusa)</name>
    <dbReference type="NCBI Taxonomy" id="1111708"/>
    <lineage>
        <taxon>Bacteria</taxon>
        <taxon>Bacillati</taxon>
        <taxon>Cyanobacteriota</taxon>
        <taxon>Cyanophyceae</taxon>
        <taxon>Synechococcales</taxon>
        <taxon>Merismopediaceae</taxon>
        <taxon>Synechocystis</taxon>
    </lineage>
</organism>
<dbReference type="KEGG" id="syn:ssr2786"/>
<feature type="signal peptide" evidence="2">
    <location>
        <begin position="1"/>
        <end position="21"/>
    </location>
</feature>
<dbReference type="eggNOG" id="ENOG5031UM7">
    <property type="taxonomic scope" value="Bacteria"/>
</dbReference>
<dbReference type="AlphaFoldDB" id="P74674"/>
<dbReference type="EnsemblBacteria" id="BAA18792">
    <property type="protein sequence ID" value="BAA18792"/>
    <property type="gene ID" value="BAA18792"/>
</dbReference>
<protein>
    <submittedName>
        <fullName evidence="3">Ssr2786 protein</fullName>
    </submittedName>
</protein>
<evidence type="ECO:0000256" key="2">
    <source>
        <dbReference type="SAM" id="SignalP"/>
    </source>
</evidence>
<sequence>MRLFIFSLSLAITLSPSLAMAEKVNTTVVIPKPAKSLVLKPNATEGFAQTLREPRAPAASSGPRASK</sequence>
<keyword evidence="2" id="KW-0732">Signal</keyword>
<dbReference type="PIR" id="S76880">
    <property type="entry name" value="S76880"/>
</dbReference>
<dbReference type="InParanoid" id="P74674"/>
<feature type="compositionally biased region" description="Low complexity" evidence="1">
    <location>
        <begin position="56"/>
        <end position="67"/>
    </location>
</feature>
<dbReference type="STRING" id="1148.gene:10500564"/>
<dbReference type="PaxDb" id="1148-1653882"/>
<dbReference type="Proteomes" id="UP000001425">
    <property type="component" value="Chromosome"/>
</dbReference>
<feature type="region of interest" description="Disordered" evidence="1">
    <location>
        <begin position="48"/>
        <end position="67"/>
    </location>
</feature>